<dbReference type="InterPro" id="IPR044669">
    <property type="entry name" value="YneE/VCCN1/2-like"/>
</dbReference>
<evidence type="ECO:0000256" key="7">
    <source>
        <dbReference type="ARBA" id="ARBA00023136"/>
    </source>
</evidence>
<evidence type="ECO:0000256" key="6">
    <source>
        <dbReference type="ARBA" id="ARBA00023065"/>
    </source>
</evidence>
<evidence type="ECO:0000256" key="1">
    <source>
        <dbReference type="ARBA" id="ARBA00004651"/>
    </source>
</evidence>
<proteinExistence type="predicted"/>
<keyword evidence="2" id="KW-0813">Transport</keyword>
<dbReference type="PANTHER" id="PTHR33281">
    <property type="entry name" value="UPF0187 PROTEIN YNEE"/>
    <property type="match status" value="1"/>
</dbReference>
<dbReference type="PANTHER" id="PTHR33281:SF19">
    <property type="entry name" value="VOLTAGE-DEPENDENT ANION CHANNEL-FORMING PROTEIN YNEE"/>
    <property type="match status" value="1"/>
</dbReference>
<keyword evidence="3" id="KW-1003">Cell membrane</keyword>
<evidence type="ECO:0000256" key="4">
    <source>
        <dbReference type="ARBA" id="ARBA00022692"/>
    </source>
</evidence>
<evidence type="ECO:0000256" key="3">
    <source>
        <dbReference type="ARBA" id="ARBA00022475"/>
    </source>
</evidence>
<protein>
    <submittedName>
        <fullName evidence="8">Uncharacterized protein</fullName>
    </submittedName>
</protein>
<evidence type="ECO:0000313" key="9">
    <source>
        <dbReference type="Proteomes" id="UP001055712"/>
    </source>
</evidence>
<reference evidence="8" key="2">
    <citation type="submission" date="2020-11" db="EMBL/GenBank/DDBJ databases">
        <authorList>
            <person name="Cecchin M."/>
            <person name="Marcolungo L."/>
            <person name="Rossato M."/>
            <person name="Girolomoni L."/>
            <person name="Cosentino E."/>
            <person name="Cuine S."/>
            <person name="Li-Beisson Y."/>
            <person name="Delledonne M."/>
            <person name="Ballottari M."/>
        </authorList>
    </citation>
    <scope>NUCLEOTIDE SEQUENCE</scope>
    <source>
        <strain evidence="8">211/11P</strain>
        <tissue evidence="8">Whole cell</tissue>
    </source>
</reference>
<reference evidence="8" key="1">
    <citation type="journal article" date="2019" name="Plant J.">
        <title>Chlorella vulgaris genome assembly and annotation reveals the molecular basis for metabolic acclimation to high light conditions.</title>
        <authorList>
            <person name="Cecchin M."/>
            <person name="Marcolungo L."/>
            <person name="Rossato M."/>
            <person name="Girolomoni L."/>
            <person name="Cosentino E."/>
            <person name="Cuine S."/>
            <person name="Li-Beisson Y."/>
            <person name="Delledonne M."/>
            <person name="Ballottari M."/>
        </authorList>
    </citation>
    <scope>NUCLEOTIDE SEQUENCE</scope>
    <source>
        <strain evidence="8">211/11P</strain>
    </source>
</reference>
<keyword evidence="5" id="KW-1133">Transmembrane helix</keyword>
<sequence length="517" mass="56535">MPALATHTVQTAAPAGRLPPLRPSFAWQCLARAGLPSTARQQPRRLLAANASGAGPQQPPGGDGEDKEAPERLRFPAAAAAIRRQQIQQQRSEIWGRIGELVSYDSDEEDSALVDLVGDEFKEADRKNLRTVFDFERWKKHRSGSRYIRHARYTFTSRIVQGLAAPMLYVTILAASVATWHAAAEMGIAAPIPNIKIDSTFSLTSFALSLLLAYRTSASYGRWDEARKMWGLVVNRSRDFTRQGLAYIPDSQGGLQAGLVRWTIAYSRCLMCHLRDGEDVGRELVGILTPKELAALQASAHRPNYVVQVLALILREAKLPGWTVDNTNSFANVKASAFVRMDEQLTVFSDVTGGCERILRTPIPLSYTRHTSRFLVIWLTLMPFTLWETCRWTMVPLSAVVAFLLLGIEEIGVLIEEPFSVLPLEVISRTIETNVRELEKQHGIQAGAARELAAAAASDGTSVPGALTARLRGGNGEVDAEELVHSIVPAAELQGAWGPEWEVLSGTAGPAAVPASK</sequence>
<evidence type="ECO:0000256" key="5">
    <source>
        <dbReference type="ARBA" id="ARBA00022989"/>
    </source>
</evidence>
<evidence type="ECO:0000313" key="8">
    <source>
        <dbReference type="EMBL" id="KAI3434997.1"/>
    </source>
</evidence>
<comment type="subcellular location">
    <subcellularLocation>
        <location evidence="1">Cell membrane</location>
        <topology evidence="1">Multi-pass membrane protein</topology>
    </subcellularLocation>
</comment>
<keyword evidence="6" id="KW-0406">Ion transport</keyword>
<keyword evidence="4" id="KW-0812">Transmembrane</keyword>
<dbReference type="AlphaFoldDB" id="A0A9D4TUM4"/>
<gene>
    <name evidence="8" type="ORF">D9Q98_003049</name>
</gene>
<dbReference type="Pfam" id="PF25539">
    <property type="entry name" value="Bestrophin_2"/>
    <property type="match status" value="1"/>
</dbReference>
<dbReference type="GO" id="GO:0005254">
    <property type="term" value="F:chloride channel activity"/>
    <property type="evidence" value="ECO:0007669"/>
    <property type="project" value="InterPro"/>
</dbReference>
<keyword evidence="9" id="KW-1185">Reference proteome</keyword>
<dbReference type="Proteomes" id="UP001055712">
    <property type="component" value="Unassembled WGS sequence"/>
</dbReference>
<comment type="caution">
    <text evidence="8">The sequence shown here is derived from an EMBL/GenBank/DDBJ whole genome shotgun (WGS) entry which is preliminary data.</text>
</comment>
<dbReference type="GO" id="GO:0005886">
    <property type="term" value="C:plasma membrane"/>
    <property type="evidence" value="ECO:0007669"/>
    <property type="project" value="UniProtKB-SubCell"/>
</dbReference>
<evidence type="ECO:0000256" key="2">
    <source>
        <dbReference type="ARBA" id="ARBA00022448"/>
    </source>
</evidence>
<dbReference type="OrthoDB" id="1368at2759"/>
<keyword evidence="7" id="KW-0472">Membrane</keyword>
<dbReference type="EMBL" id="SIDB01000003">
    <property type="protein sequence ID" value="KAI3434997.1"/>
    <property type="molecule type" value="Genomic_DNA"/>
</dbReference>
<accession>A0A9D4TUM4</accession>
<name>A0A9D4TUM4_CHLVU</name>
<organism evidence="8 9">
    <name type="scientific">Chlorella vulgaris</name>
    <name type="common">Green alga</name>
    <dbReference type="NCBI Taxonomy" id="3077"/>
    <lineage>
        <taxon>Eukaryota</taxon>
        <taxon>Viridiplantae</taxon>
        <taxon>Chlorophyta</taxon>
        <taxon>core chlorophytes</taxon>
        <taxon>Trebouxiophyceae</taxon>
        <taxon>Chlorellales</taxon>
        <taxon>Chlorellaceae</taxon>
        <taxon>Chlorella clade</taxon>
        <taxon>Chlorella</taxon>
    </lineage>
</organism>